<sequence length="131" mass="15303">MNTTRTPSRRVNRNDVHEEINPQLEQVHQFLKVLKVHKMIKSLLWKEVMMFLFVPPELSNSNIREILLTLARAVTTQANLRHKVRDCPTIASRRRDGKQVSLNVPNDDAPNKRRSFYALQTKGSKQDEDEK</sequence>
<name>A0A6N2C9V0_SOLCI</name>
<comment type="caution">
    <text evidence="2">The sequence shown here is derived from an EMBL/GenBank/DDBJ whole genome shotgun (WGS) entry which is preliminary data.</text>
</comment>
<protein>
    <submittedName>
        <fullName evidence="2">Uncharacterized protein</fullName>
    </submittedName>
</protein>
<dbReference type="EMBL" id="RXGB01000510">
    <property type="protein sequence ID" value="TMX03048.1"/>
    <property type="molecule type" value="Genomic_DNA"/>
</dbReference>
<evidence type="ECO:0000256" key="1">
    <source>
        <dbReference type="SAM" id="MobiDB-lite"/>
    </source>
</evidence>
<accession>A0A6N2C9V0</accession>
<feature type="region of interest" description="Disordered" evidence="1">
    <location>
        <begin position="89"/>
        <end position="131"/>
    </location>
</feature>
<gene>
    <name evidence="2" type="ORF">EJD97_018555</name>
</gene>
<reference evidence="2" key="1">
    <citation type="submission" date="2019-05" db="EMBL/GenBank/DDBJ databases">
        <title>The de novo reference genome and transcriptome assemblies of the wild tomato species Solanum chilense.</title>
        <authorList>
            <person name="Stam R."/>
            <person name="Nosenko T."/>
            <person name="Hoerger A.C."/>
            <person name="Stephan W."/>
            <person name="Seidel M.A."/>
            <person name="Kuhn J.M.M."/>
            <person name="Haberer G."/>
            <person name="Tellier A."/>
        </authorList>
    </citation>
    <scope>NUCLEOTIDE SEQUENCE</scope>
    <source>
        <tissue evidence="2">Mature leaves</tissue>
    </source>
</reference>
<proteinExistence type="predicted"/>
<evidence type="ECO:0000313" key="2">
    <source>
        <dbReference type="EMBL" id="TMX03048.1"/>
    </source>
</evidence>
<organism evidence="2">
    <name type="scientific">Solanum chilense</name>
    <name type="common">Tomato</name>
    <name type="synonym">Lycopersicon chilense</name>
    <dbReference type="NCBI Taxonomy" id="4083"/>
    <lineage>
        <taxon>Eukaryota</taxon>
        <taxon>Viridiplantae</taxon>
        <taxon>Streptophyta</taxon>
        <taxon>Embryophyta</taxon>
        <taxon>Tracheophyta</taxon>
        <taxon>Spermatophyta</taxon>
        <taxon>Magnoliopsida</taxon>
        <taxon>eudicotyledons</taxon>
        <taxon>Gunneridae</taxon>
        <taxon>Pentapetalae</taxon>
        <taxon>asterids</taxon>
        <taxon>lamiids</taxon>
        <taxon>Solanales</taxon>
        <taxon>Solanaceae</taxon>
        <taxon>Solanoideae</taxon>
        <taxon>Solaneae</taxon>
        <taxon>Solanum</taxon>
        <taxon>Solanum subgen. Lycopersicon</taxon>
    </lineage>
</organism>
<dbReference type="AlphaFoldDB" id="A0A6N2C9V0"/>